<dbReference type="PANTHER" id="PTHR46825">
    <property type="entry name" value="D-ALANYL-D-ALANINE-CARBOXYPEPTIDASE/ENDOPEPTIDASE AMPH"/>
    <property type="match status" value="1"/>
</dbReference>
<dbReference type="PANTHER" id="PTHR46825:SF7">
    <property type="entry name" value="D-ALANYL-D-ALANINE CARBOXYPEPTIDASE"/>
    <property type="match status" value="1"/>
</dbReference>
<proteinExistence type="predicted"/>
<dbReference type="Proteomes" id="UP001141950">
    <property type="component" value="Unassembled WGS sequence"/>
</dbReference>
<evidence type="ECO:0000313" key="2">
    <source>
        <dbReference type="EMBL" id="MCR2806597.1"/>
    </source>
</evidence>
<dbReference type="Gene3D" id="3.40.710.10">
    <property type="entry name" value="DD-peptidase/beta-lactamase superfamily"/>
    <property type="match status" value="1"/>
</dbReference>
<accession>A0A9X2MUL4</accession>
<dbReference type="RefSeq" id="WP_257450210.1">
    <property type="nucleotide sequence ID" value="NZ_JANIPJ010000018.1"/>
</dbReference>
<sequence>MTVTLVNPDARMKLNNRLDALFLKQSRAKRGGVPRGQTADLQGRVFSAKLGIDYRYSSTDTPMPYHIASIGKMFTAVLIGQLIESGQLRLQDRAAKYVPAGTMNGLFVHKGRDYANEVTVEQLLGHTSGVADYFGDKVLTGVPLQKMIIQQQDRHWTPQELLAISREQQQAVAPPGAAFHYSDTGYVLLGLLIEHVTGGTFENRVHESILNPLGMNDTYMPHRTKPANMFSPPMAPVWLGGTEISSYVSLSCDWSGGGIVSTTDDLLLFNRALREGKLLQPATLQAMDTIRHRFRPGLHYGLGMMEVRFEQFFFLLRGLPRYRGHIGVLSTHLFWEPETDTHIALNFGSDGAMVQSFKALIQIASEIKKAASSG</sequence>
<dbReference type="SUPFAM" id="SSF56601">
    <property type="entry name" value="beta-lactamase/transpeptidase-like"/>
    <property type="match status" value="1"/>
</dbReference>
<dbReference type="EMBL" id="JANIPJ010000018">
    <property type="protein sequence ID" value="MCR2806597.1"/>
    <property type="molecule type" value="Genomic_DNA"/>
</dbReference>
<dbReference type="AlphaFoldDB" id="A0A9X2MUL4"/>
<dbReference type="Pfam" id="PF00144">
    <property type="entry name" value="Beta-lactamase"/>
    <property type="match status" value="1"/>
</dbReference>
<evidence type="ECO:0000313" key="3">
    <source>
        <dbReference type="Proteomes" id="UP001141950"/>
    </source>
</evidence>
<dbReference type="InterPro" id="IPR001466">
    <property type="entry name" value="Beta-lactam-related"/>
</dbReference>
<evidence type="ECO:0000259" key="1">
    <source>
        <dbReference type="Pfam" id="PF00144"/>
    </source>
</evidence>
<gene>
    <name evidence="2" type="ORF">NQZ67_22195</name>
</gene>
<name>A0A9X2MUL4_9BACL</name>
<dbReference type="InterPro" id="IPR012338">
    <property type="entry name" value="Beta-lactam/transpept-like"/>
</dbReference>
<protein>
    <submittedName>
        <fullName evidence="2">Beta-lactamase family protein</fullName>
    </submittedName>
</protein>
<organism evidence="2 3">
    <name type="scientific">Paenibacillus soyae</name>
    <dbReference type="NCBI Taxonomy" id="2969249"/>
    <lineage>
        <taxon>Bacteria</taxon>
        <taxon>Bacillati</taxon>
        <taxon>Bacillota</taxon>
        <taxon>Bacilli</taxon>
        <taxon>Bacillales</taxon>
        <taxon>Paenibacillaceae</taxon>
        <taxon>Paenibacillus</taxon>
    </lineage>
</organism>
<reference evidence="2" key="1">
    <citation type="submission" date="2022-08" db="EMBL/GenBank/DDBJ databases">
        <title>The genomic sequence of strain Paenibacillus sp. SCIV0701.</title>
        <authorList>
            <person name="Zhao H."/>
        </authorList>
    </citation>
    <scope>NUCLEOTIDE SEQUENCE</scope>
    <source>
        <strain evidence="2">SCIV0701</strain>
    </source>
</reference>
<comment type="caution">
    <text evidence="2">The sequence shown here is derived from an EMBL/GenBank/DDBJ whole genome shotgun (WGS) entry which is preliminary data.</text>
</comment>
<keyword evidence="3" id="KW-1185">Reference proteome</keyword>
<dbReference type="InterPro" id="IPR050491">
    <property type="entry name" value="AmpC-like"/>
</dbReference>
<feature type="domain" description="Beta-lactamase-related" evidence="1">
    <location>
        <begin position="64"/>
        <end position="347"/>
    </location>
</feature>